<dbReference type="InterPro" id="IPR001509">
    <property type="entry name" value="Epimerase_deHydtase"/>
</dbReference>
<gene>
    <name evidence="2" type="ORF">S06H3_30705</name>
</gene>
<name>X1MHL6_9ZZZZ</name>
<reference evidence="2" key="1">
    <citation type="journal article" date="2014" name="Front. Microbiol.">
        <title>High frequency of phylogenetically diverse reductive dehalogenase-homologous genes in deep subseafloor sedimentary metagenomes.</title>
        <authorList>
            <person name="Kawai M."/>
            <person name="Futagami T."/>
            <person name="Toyoda A."/>
            <person name="Takaki Y."/>
            <person name="Nishi S."/>
            <person name="Hori S."/>
            <person name="Arai W."/>
            <person name="Tsubouchi T."/>
            <person name="Morono Y."/>
            <person name="Uchiyama I."/>
            <person name="Ito T."/>
            <person name="Fujiyama A."/>
            <person name="Inagaki F."/>
            <person name="Takami H."/>
        </authorList>
    </citation>
    <scope>NUCLEOTIDE SEQUENCE</scope>
    <source>
        <strain evidence="2">Expedition CK06-06</strain>
    </source>
</reference>
<dbReference type="AlphaFoldDB" id="X1MHL6"/>
<dbReference type="Pfam" id="PF01370">
    <property type="entry name" value="Epimerase"/>
    <property type="match status" value="1"/>
</dbReference>
<sequence length="57" mass="6116">MNVLVTGGAGYIGGIVTEHLLKQGHNVTVLDNLQQGHKEAVLSPAEFISAFIWNLTI</sequence>
<dbReference type="InterPro" id="IPR036291">
    <property type="entry name" value="NAD(P)-bd_dom_sf"/>
</dbReference>
<dbReference type="SUPFAM" id="SSF51735">
    <property type="entry name" value="NAD(P)-binding Rossmann-fold domains"/>
    <property type="match status" value="1"/>
</dbReference>
<feature type="domain" description="NAD-dependent epimerase/dehydratase" evidence="1">
    <location>
        <begin position="3"/>
        <end position="49"/>
    </location>
</feature>
<organism evidence="2">
    <name type="scientific">marine sediment metagenome</name>
    <dbReference type="NCBI Taxonomy" id="412755"/>
    <lineage>
        <taxon>unclassified sequences</taxon>
        <taxon>metagenomes</taxon>
        <taxon>ecological metagenomes</taxon>
    </lineage>
</organism>
<comment type="caution">
    <text evidence="2">The sequence shown here is derived from an EMBL/GenBank/DDBJ whole genome shotgun (WGS) entry which is preliminary data.</text>
</comment>
<protein>
    <recommendedName>
        <fullName evidence="1">NAD-dependent epimerase/dehydratase domain-containing protein</fullName>
    </recommendedName>
</protein>
<evidence type="ECO:0000259" key="1">
    <source>
        <dbReference type="Pfam" id="PF01370"/>
    </source>
</evidence>
<accession>X1MHL6</accession>
<dbReference type="EMBL" id="BARV01018109">
    <property type="protein sequence ID" value="GAI30773.1"/>
    <property type="molecule type" value="Genomic_DNA"/>
</dbReference>
<proteinExistence type="predicted"/>
<evidence type="ECO:0000313" key="2">
    <source>
        <dbReference type="EMBL" id="GAI30773.1"/>
    </source>
</evidence>
<dbReference type="Gene3D" id="3.40.50.720">
    <property type="entry name" value="NAD(P)-binding Rossmann-like Domain"/>
    <property type="match status" value="1"/>
</dbReference>